<dbReference type="NCBIfam" id="TIGR00315">
    <property type="entry name" value="cdhB"/>
    <property type="match status" value="1"/>
</dbReference>
<dbReference type="GO" id="GO:0019385">
    <property type="term" value="P:methanogenesis, from acetate"/>
    <property type="evidence" value="ECO:0007669"/>
    <property type="project" value="InterPro"/>
</dbReference>
<keyword evidence="2" id="KW-1185">Reference proteome</keyword>
<sequence length="147" mass="16822">MVKRMIDRTTPYQPTAGTNLNHADVVSPTILIQMIKRSKNPILIVGCKLDKDVEEILSKLNMKKIHTPKEMNLLDIMKYLAKGEHDLALFIGITYYYLAQALTHLKHFSSVITVTIDPYYHPNACYSLPNMEKNEHVEVIKKLVDAL</sequence>
<gene>
    <name evidence="1" type="ordered locus">Metig_1380</name>
</gene>
<name>F6BF45_METIK</name>
<dbReference type="KEGG" id="mig:Metig_1380"/>
<dbReference type="EMBL" id="CP002737">
    <property type="protein sequence ID" value="AEF96915.1"/>
    <property type="molecule type" value="Genomic_DNA"/>
</dbReference>
<evidence type="ECO:0000313" key="1">
    <source>
        <dbReference type="EMBL" id="AEF96915.1"/>
    </source>
</evidence>
<dbReference type="Pfam" id="PF02552">
    <property type="entry name" value="CO_dh"/>
    <property type="match status" value="1"/>
</dbReference>
<accession>F6BF45</accession>
<dbReference type="HOGENOM" id="CLU_1773184_0_0_2"/>
<protein>
    <submittedName>
        <fullName evidence="1">CO dehydrogenase/acetyl-CoA synthase complex, epsilon subunit</fullName>
    </submittedName>
</protein>
<dbReference type="STRING" id="880724.Metig_1380"/>
<organism evidence="2">
    <name type="scientific">Methanotorris igneus (strain DSM 5666 / JCM 11834 / Kol 5)</name>
    <dbReference type="NCBI Taxonomy" id="880724"/>
    <lineage>
        <taxon>Archaea</taxon>
        <taxon>Methanobacteriati</taxon>
        <taxon>Methanobacteriota</taxon>
        <taxon>Methanomada group</taxon>
        <taxon>Methanococci</taxon>
        <taxon>Methanococcales</taxon>
        <taxon>Methanocaldococcaceae</taxon>
        <taxon>Methanotorris</taxon>
    </lineage>
</organism>
<dbReference type="Proteomes" id="UP000009227">
    <property type="component" value="Chromosome"/>
</dbReference>
<dbReference type="SUPFAM" id="SSF52467">
    <property type="entry name" value="DHS-like NAD/FAD-binding domain"/>
    <property type="match status" value="1"/>
</dbReference>
<evidence type="ECO:0000313" key="2">
    <source>
        <dbReference type="Proteomes" id="UP000009227"/>
    </source>
</evidence>
<dbReference type="Gene3D" id="3.40.50.1220">
    <property type="entry name" value="TPP-binding domain"/>
    <property type="match status" value="1"/>
</dbReference>
<reference evidence="1 2" key="1">
    <citation type="submission" date="2011-05" db="EMBL/GenBank/DDBJ databases">
        <title>Complete sequence of Methanotorris igneus Kol 5.</title>
        <authorList>
            <consortium name="US DOE Joint Genome Institute"/>
            <person name="Lucas S."/>
            <person name="Han J."/>
            <person name="Lapidus A."/>
            <person name="Cheng J.-F."/>
            <person name="Goodwin L."/>
            <person name="Pitluck S."/>
            <person name="Peters L."/>
            <person name="Mikhailova N."/>
            <person name="Chertkov O."/>
            <person name="Han C."/>
            <person name="Tapia R."/>
            <person name="Land M."/>
            <person name="Hauser L."/>
            <person name="Kyrpides N."/>
            <person name="Ivanova N."/>
            <person name="Pagani I."/>
            <person name="Sieprawska-Lupa M."/>
            <person name="Whitman W."/>
            <person name="Woyke T."/>
        </authorList>
    </citation>
    <scope>NUCLEOTIDE SEQUENCE [LARGE SCALE GENOMIC DNA]</scope>
    <source>
        <strain evidence="2">DSM 5666 / JCM 11834 / Kol 5</strain>
    </source>
</reference>
<dbReference type="InterPro" id="IPR029035">
    <property type="entry name" value="DHS-like_NAD/FAD-binding_dom"/>
</dbReference>
<dbReference type="InterPro" id="IPR003704">
    <property type="entry name" value="CdhB"/>
</dbReference>
<dbReference type="AlphaFoldDB" id="F6BF45"/>
<proteinExistence type="predicted"/>